<reference evidence="2 3" key="1">
    <citation type="submission" date="2013-02" db="EMBL/GenBank/DDBJ databases">
        <title>The Genome Sequence of Lactobacillus catenaformis F0143.</title>
        <authorList>
            <consortium name="The Broad Institute Genome Sequencing Platform"/>
            <person name="Earl A."/>
            <person name="Ward D."/>
            <person name="Feldgarden M."/>
            <person name="Gevers D."/>
            <person name="Izard J."/>
            <person name="Blanton J.M."/>
            <person name="Mathney J."/>
            <person name="Dewhirst F.E."/>
            <person name="Young S.K."/>
            <person name="Zeng Q."/>
            <person name="Gargeya S."/>
            <person name="Fitzgerald M."/>
            <person name="Haas B."/>
            <person name="Abouelleil A."/>
            <person name="Alvarado L."/>
            <person name="Arachchi H.M."/>
            <person name="Berlin A."/>
            <person name="Chapman S.B."/>
            <person name="Gearin G."/>
            <person name="Goldberg J."/>
            <person name="Griggs A."/>
            <person name="Gujja S."/>
            <person name="Hansen M."/>
            <person name="Heiman D."/>
            <person name="Howarth C."/>
            <person name="Larimer J."/>
            <person name="Lui A."/>
            <person name="MacDonald P.J.P."/>
            <person name="McCowen C."/>
            <person name="Montmayeur A."/>
            <person name="Murphy C."/>
            <person name="Neiman D."/>
            <person name="Pearson M."/>
            <person name="Priest M."/>
            <person name="Roberts A."/>
            <person name="Saif S."/>
            <person name="Shea T."/>
            <person name="Sisk P."/>
            <person name="Stolte C."/>
            <person name="Sykes S."/>
            <person name="Wortman J."/>
            <person name="Nusbaum C."/>
            <person name="Birren B."/>
        </authorList>
    </citation>
    <scope>NUCLEOTIDE SEQUENCE [LARGE SCALE GENOMIC DNA]</scope>
    <source>
        <strain evidence="2 3">OT 569</strain>
    </source>
</reference>
<proteinExistence type="predicted"/>
<organism evidence="2 3">
    <name type="scientific">Eggerthia catenaformis OT 569 = DSM 20559</name>
    <dbReference type="NCBI Taxonomy" id="999415"/>
    <lineage>
        <taxon>Bacteria</taxon>
        <taxon>Bacillati</taxon>
        <taxon>Bacillota</taxon>
        <taxon>Erysipelotrichia</taxon>
        <taxon>Erysipelotrichales</taxon>
        <taxon>Coprobacillaceae</taxon>
        <taxon>Eggerthia</taxon>
    </lineage>
</organism>
<feature type="transmembrane region" description="Helical" evidence="1">
    <location>
        <begin position="180"/>
        <end position="197"/>
    </location>
</feature>
<evidence type="ECO:0000313" key="2">
    <source>
        <dbReference type="EMBL" id="EMD16599.1"/>
    </source>
</evidence>
<keyword evidence="1" id="KW-0472">Membrane</keyword>
<dbReference type="EMBL" id="AGEJ01000018">
    <property type="protein sequence ID" value="EMD16599.1"/>
    <property type="molecule type" value="Genomic_DNA"/>
</dbReference>
<comment type="caution">
    <text evidence="2">The sequence shown here is derived from an EMBL/GenBank/DDBJ whole genome shotgun (WGS) entry which is preliminary data.</text>
</comment>
<dbReference type="Proteomes" id="UP000011758">
    <property type="component" value="Unassembled WGS sequence"/>
</dbReference>
<accession>M2PM15</accession>
<sequence>MKKYSHYTMPYIGYCLITIFHYIIIRYYLWYNNGHQTHSILNYELTVIVLGLIAGICLSIPIYLYIKSNAYLDKQTIRRNNLIHFFIFIILIMVGLKFIGYIDHCNIIFSPAVSVWGSLFIFTFIQSYLSDQKTFNISKPLHFVLPYMGILTMSINYTLVAKTGIYLRRILASDIIQKTYMIPLGLLLFIPIYLWLIGKQDSSYLKKTVPIHIIIFTVIIIICFKILKIGYIFLIMYSVPLGIWLGLFIISLSKRNLV</sequence>
<keyword evidence="3" id="KW-1185">Reference proteome</keyword>
<keyword evidence="1" id="KW-1133">Transmembrane helix</keyword>
<feature type="transmembrane region" description="Helical" evidence="1">
    <location>
        <begin position="12"/>
        <end position="31"/>
    </location>
</feature>
<feature type="transmembrane region" description="Helical" evidence="1">
    <location>
        <begin position="43"/>
        <end position="66"/>
    </location>
</feature>
<feature type="transmembrane region" description="Helical" evidence="1">
    <location>
        <begin position="141"/>
        <end position="160"/>
    </location>
</feature>
<keyword evidence="1" id="KW-0812">Transmembrane</keyword>
<evidence type="ECO:0000256" key="1">
    <source>
        <dbReference type="SAM" id="Phobius"/>
    </source>
</evidence>
<gene>
    <name evidence="2" type="ORF">HMPREF9943_01153</name>
</gene>
<name>M2PM15_9FIRM</name>
<feature type="transmembrane region" description="Helical" evidence="1">
    <location>
        <begin position="209"/>
        <end position="227"/>
    </location>
</feature>
<protein>
    <submittedName>
        <fullName evidence="2">Uncharacterized protein</fullName>
    </submittedName>
</protein>
<feature type="transmembrane region" description="Helical" evidence="1">
    <location>
        <begin position="82"/>
        <end position="102"/>
    </location>
</feature>
<dbReference type="AlphaFoldDB" id="M2PM15"/>
<dbReference type="BioCyc" id="ECAT999415-HMP:GTTI-1183-MONOMER"/>
<evidence type="ECO:0000313" key="3">
    <source>
        <dbReference type="Proteomes" id="UP000011758"/>
    </source>
</evidence>
<dbReference type="RefSeq" id="WP_004803016.1">
    <property type="nucleotide sequence ID" value="NZ_KB446648.1"/>
</dbReference>
<feature type="transmembrane region" description="Helical" evidence="1">
    <location>
        <begin position="108"/>
        <end position="129"/>
    </location>
</feature>
<feature type="transmembrane region" description="Helical" evidence="1">
    <location>
        <begin position="233"/>
        <end position="252"/>
    </location>
</feature>